<protein>
    <recommendedName>
        <fullName evidence="4 12">Homoserine kinase</fullName>
        <shortName evidence="12">HK</shortName>
        <shortName evidence="12">HSK</shortName>
        <ecNumber evidence="3 12">2.7.1.39</ecNumber>
    </recommendedName>
</protein>
<dbReference type="Proteomes" id="UP000264605">
    <property type="component" value="Chromosome"/>
</dbReference>
<dbReference type="PANTHER" id="PTHR20861:SF1">
    <property type="entry name" value="HOMOSERINE KINASE"/>
    <property type="match status" value="1"/>
</dbReference>
<dbReference type="InterPro" id="IPR006203">
    <property type="entry name" value="GHMP_knse_ATP-bd_CS"/>
</dbReference>
<dbReference type="SUPFAM" id="SSF55060">
    <property type="entry name" value="GHMP Kinase, C-terminal domain"/>
    <property type="match status" value="1"/>
</dbReference>
<comment type="catalytic activity">
    <reaction evidence="11 12">
        <text>L-homoserine + ATP = O-phospho-L-homoserine + ADP + H(+)</text>
        <dbReference type="Rhea" id="RHEA:13985"/>
        <dbReference type="ChEBI" id="CHEBI:15378"/>
        <dbReference type="ChEBI" id="CHEBI:30616"/>
        <dbReference type="ChEBI" id="CHEBI:57476"/>
        <dbReference type="ChEBI" id="CHEBI:57590"/>
        <dbReference type="ChEBI" id="CHEBI:456216"/>
        <dbReference type="EC" id="2.7.1.39"/>
    </reaction>
</comment>
<dbReference type="GO" id="GO:0004413">
    <property type="term" value="F:homoserine kinase activity"/>
    <property type="evidence" value="ECO:0007669"/>
    <property type="project" value="UniProtKB-UniRule"/>
</dbReference>
<evidence type="ECO:0000313" key="15">
    <source>
        <dbReference type="EMBL" id="AXV66082.1"/>
    </source>
</evidence>
<dbReference type="Pfam" id="PF08544">
    <property type="entry name" value="GHMP_kinases_C"/>
    <property type="match status" value="1"/>
</dbReference>
<keyword evidence="5 12" id="KW-0028">Amino-acid biosynthesis</keyword>
<dbReference type="EC" id="2.7.1.39" evidence="3 12"/>
<dbReference type="Pfam" id="PF00288">
    <property type="entry name" value="GHMP_kinases_N"/>
    <property type="match status" value="1"/>
</dbReference>
<evidence type="ECO:0000256" key="2">
    <source>
        <dbReference type="ARBA" id="ARBA00007370"/>
    </source>
</evidence>
<dbReference type="GO" id="GO:0009088">
    <property type="term" value="P:threonine biosynthetic process"/>
    <property type="evidence" value="ECO:0007669"/>
    <property type="project" value="UniProtKB-UniRule"/>
</dbReference>
<evidence type="ECO:0000256" key="5">
    <source>
        <dbReference type="ARBA" id="ARBA00022605"/>
    </source>
</evidence>
<gene>
    <name evidence="12" type="primary">thrB</name>
    <name evidence="15" type="ORF">D0907_12765</name>
    <name evidence="16" type="ORF">SAMN04487854_10625</name>
</gene>
<dbReference type="SUPFAM" id="SSF54211">
    <property type="entry name" value="Ribosomal protein S5 domain 2-like"/>
    <property type="match status" value="1"/>
</dbReference>
<dbReference type="NCBIfam" id="NF002288">
    <property type="entry name" value="PRK01212.1-4"/>
    <property type="match status" value="1"/>
</dbReference>
<dbReference type="RefSeq" id="WP_074988905.1">
    <property type="nucleotide sequence ID" value="NZ_CP032090.1"/>
</dbReference>
<dbReference type="EMBL" id="CP032090">
    <property type="protein sequence ID" value="AXV66082.1"/>
    <property type="molecule type" value="Genomic_DNA"/>
</dbReference>
<reference evidence="16 17" key="1">
    <citation type="submission" date="2016-10" db="EMBL/GenBank/DDBJ databases">
        <authorList>
            <person name="Varghese N."/>
            <person name="Submissions S."/>
        </authorList>
    </citation>
    <scope>NUCLEOTIDE SEQUENCE [LARGE SCALE GENOMIC DNA]</scope>
    <source>
        <strain evidence="16 17">CGMCC 1.8499</strain>
    </source>
</reference>
<evidence type="ECO:0000256" key="10">
    <source>
        <dbReference type="ARBA" id="ARBA00022840"/>
    </source>
</evidence>
<evidence type="ECO:0000313" key="16">
    <source>
        <dbReference type="EMBL" id="SFT63135.1"/>
    </source>
</evidence>
<evidence type="ECO:0000256" key="8">
    <source>
        <dbReference type="ARBA" id="ARBA00022741"/>
    </source>
</evidence>
<keyword evidence="8 12" id="KW-0547">Nucleotide-binding</keyword>
<keyword evidence="12" id="KW-0963">Cytoplasm</keyword>
<dbReference type="InterPro" id="IPR014721">
    <property type="entry name" value="Ribsml_uS5_D2-typ_fold_subgr"/>
</dbReference>
<evidence type="ECO:0000259" key="13">
    <source>
        <dbReference type="Pfam" id="PF00288"/>
    </source>
</evidence>
<feature type="binding site" evidence="12">
    <location>
        <begin position="92"/>
        <end position="102"/>
    </location>
    <ligand>
        <name>ATP</name>
        <dbReference type="ChEBI" id="CHEBI:30616"/>
    </ligand>
</feature>
<keyword evidence="10 12" id="KW-0067">ATP-binding</keyword>
<keyword evidence="6 12" id="KW-0808">Transferase</keyword>
<dbReference type="InterPro" id="IPR036554">
    <property type="entry name" value="GHMP_kinase_C_sf"/>
</dbReference>
<evidence type="ECO:0000256" key="12">
    <source>
        <dbReference type="HAMAP-Rule" id="MF_00384"/>
    </source>
</evidence>
<comment type="function">
    <text evidence="12">Catalyzes the ATP-dependent phosphorylation of L-homoserine to L-homoserine phosphate.</text>
</comment>
<dbReference type="PIRSF" id="PIRSF000676">
    <property type="entry name" value="Homoser_kin"/>
    <property type="match status" value="1"/>
</dbReference>
<sequence>MIRIYAPASIGNFAVGFDALGAALAPIDGSLLGDVVEVSAAEQDTFVCSGEYASKLPANAEENLAYQCLIHFKAHVAPAMPTVKLELKKNLPIGSGLGSSACSVVATFAALDQFAKTDLSQEQLIELMADFEAIVSGGRHYDNITPCYLGGLQLTGDLIPNKSIALPVDERWYYVAAFPGFSLNTAKARSVLPTQLSMHDSVEFAQRLSAFSSLLLTGRFDDALSIMRDEIAEPHRAPLINGFSEAKHALPELGAEIVSISGAGPTLFTVCKSLEAAKQCAAWLNDNYINEHGFCHICQLDQLGTRQL</sequence>
<dbReference type="InterPro" id="IPR006204">
    <property type="entry name" value="GHMP_kinase_N_dom"/>
</dbReference>
<dbReference type="AlphaFoldDB" id="A0AAD0WD44"/>
<evidence type="ECO:0000256" key="1">
    <source>
        <dbReference type="ARBA" id="ARBA00005015"/>
    </source>
</evidence>
<dbReference type="EMBL" id="FPAZ01000006">
    <property type="protein sequence ID" value="SFT63135.1"/>
    <property type="molecule type" value="Genomic_DNA"/>
</dbReference>
<dbReference type="PANTHER" id="PTHR20861">
    <property type="entry name" value="HOMOSERINE/4-DIPHOSPHOCYTIDYL-2-C-METHYL-D-ERYTHRITOL KINASE"/>
    <property type="match status" value="1"/>
</dbReference>
<comment type="pathway">
    <text evidence="1 12">Amino-acid biosynthesis; L-threonine biosynthesis; L-threonine from L-aspartate: step 4/5.</text>
</comment>
<dbReference type="InterPro" id="IPR013750">
    <property type="entry name" value="GHMP_kinase_C_dom"/>
</dbReference>
<dbReference type="NCBIfam" id="TIGR00191">
    <property type="entry name" value="thrB"/>
    <property type="match status" value="1"/>
</dbReference>
<evidence type="ECO:0000256" key="9">
    <source>
        <dbReference type="ARBA" id="ARBA00022777"/>
    </source>
</evidence>
<dbReference type="Gene3D" id="3.30.70.890">
    <property type="entry name" value="GHMP kinase, C-terminal domain"/>
    <property type="match status" value="1"/>
</dbReference>
<organism evidence="15 18">
    <name type="scientific">Pseudoalteromonas lipolytica</name>
    <dbReference type="NCBI Taxonomy" id="570156"/>
    <lineage>
        <taxon>Bacteria</taxon>
        <taxon>Pseudomonadati</taxon>
        <taxon>Pseudomonadota</taxon>
        <taxon>Gammaproteobacteria</taxon>
        <taxon>Alteromonadales</taxon>
        <taxon>Pseudoalteromonadaceae</taxon>
        <taxon>Pseudoalteromonas</taxon>
    </lineage>
</organism>
<accession>A0AAD0WD44</accession>
<feature type="domain" description="GHMP kinase C-terminal" evidence="14">
    <location>
        <begin position="215"/>
        <end position="289"/>
    </location>
</feature>
<evidence type="ECO:0000313" key="18">
    <source>
        <dbReference type="Proteomes" id="UP000264605"/>
    </source>
</evidence>
<dbReference type="PRINTS" id="PR00958">
    <property type="entry name" value="HOMSERKINASE"/>
</dbReference>
<reference evidence="15 18" key="2">
    <citation type="submission" date="2018-08" db="EMBL/GenBank/DDBJ databases">
        <title>Draft genome sequence of Pseudoalteromonas donghaensis HJ51.</title>
        <authorList>
            <person name="Oh J."/>
            <person name="Roh D."/>
        </authorList>
    </citation>
    <scope>NUCLEOTIDE SEQUENCE [LARGE SCALE GENOMIC DNA]</scope>
    <source>
        <strain evidence="15 18">HJ51</strain>
    </source>
</reference>
<dbReference type="PROSITE" id="PS00627">
    <property type="entry name" value="GHMP_KINASES_ATP"/>
    <property type="match status" value="1"/>
</dbReference>
<evidence type="ECO:0000256" key="6">
    <source>
        <dbReference type="ARBA" id="ARBA00022679"/>
    </source>
</evidence>
<dbReference type="GO" id="GO:0005737">
    <property type="term" value="C:cytoplasm"/>
    <property type="evidence" value="ECO:0007669"/>
    <property type="project" value="UniProtKB-SubCell"/>
</dbReference>
<dbReference type="Gene3D" id="3.30.230.10">
    <property type="match status" value="1"/>
</dbReference>
<evidence type="ECO:0000256" key="3">
    <source>
        <dbReference type="ARBA" id="ARBA00012078"/>
    </source>
</evidence>
<evidence type="ECO:0000259" key="14">
    <source>
        <dbReference type="Pfam" id="PF08544"/>
    </source>
</evidence>
<dbReference type="KEGG" id="pdj:D0907_12765"/>
<dbReference type="InterPro" id="IPR020568">
    <property type="entry name" value="Ribosomal_Su5_D2-typ_SF"/>
</dbReference>
<name>A0AAD0WD44_9GAMM</name>
<evidence type="ECO:0000256" key="7">
    <source>
        <dbReference type="ARBA" id="ARBA00022697"/>
    </source>
</evidence>
<evidence type="ECO:0000256" key="4">
    <source>
        <dbReference type="ARBA" id="ARBA00017858"/>
    </source>
</evidence>
<evidence type="ECO:0000313" key="17">
    <source>
        <dbReference type="Proteomes" id="UP000183805"/>
    </source>
</evidence>
<comment type="similarity">
    <text evidence="2 12">Belongs to the GHMP kinase family. Homoserine kinase subfamily.</text>
</comment>
<feature type="domain" description="GHMP kinase N-terminal" evidence="13">
    <location>
        <begin position="63"/>
        <end position="151"/>
    </location>
</feature>
<proteinExistence type="inferred from homology"/>
<evidence type="ECO:0000256" key="11">
    <source>
        <dbReference type="ARBA" id="ARBA00049375"/>
    </source>
</evidence>
<comment type="subcellular location">
    <subcellularLocation>
        <location evidence="12">Cytoplasm</location>
    </subcellularLocation>
</comment>
<keyword evidence="17" id="KW-1185">Reference proteome</keyword>
<keyword evidence="7 12" id="KW-0791">Threonine biosynthesis</keyword>
<dbReference type="HAMAP" id="MF_00384">
    <property type="entry name" value="Homoser_kinase"/>
    <property type="match status" value="1"/>
</dbReference>
<dbReference type="InterPro" id="IPR000870">
    <property type="entry name" value="Homoserine_kinase"/>
</dbReference>
<dbReference type="Proteomes" id="UP000183805">
    <property type="component" value="Unassembled WGS sequence"/>
</dbReference>
<keyword evidence="9 12" id="KW-0418">Kinase</keyword>
<dbReference type="GO" id="GO:0005524">
    <property type="term" value="F:ATP binding"/>
    <property type="evidence" value="ECO:0007669"/>
    <property type="project" value="UniProtKB-UniRule"/>
</dbReference>
<dbReference type="GeneID" id="99506342"/>